<proteinExistence type="predicted"/>
<dbReference type="InterPro" id="IPR036397">
    <property type="entry name" value="RNaseH_sf"/>
</dbReference>
<organism evidence="2 3">
    <name type="scientific">Cetraspora pellucida</name>
    <dbReference type="NCBI Taxonomy" id="1433469"/>
    <lineage>
        <taxon>Eukaryota</taxon>
        <taxon>Fungi</taxon>
        <taxon>Fungi incertae sedis</taxon>
        <taxon>Mucoromycota</taxon>
        <taxon>Glomeromycotina</taxon>
        <taxon>Glomeromycetes</taxon>
        <taxon>Diversisporales</taxon>
        <taxon>Gigasporaceae</taxon>
        <taxon>Cetraspora</taxon>
    </lineage>
</organism>
<dbReference type="OrthoDB" id="10044727at2759"/>
<dbReference type="Gene3D" id="3.30.420.10">
    <property type="entry name" value="Ribonuclease H-like superfamily/Ribonuclease H"/>
    <property type="match status" value="1"/>
</dbReference>
<name>A0A9N9P894_9GLOM</name>
<sequence length="537" mass="62089">MSKLTITKKWQQKRAKVACSAHASYSLVDLDSSEEYLDSSGNSDESLDDNFIELDNLDDANIIIEQLRAFLLVGSKKKGALLSMLGILNVQDKEEIRPSEKHTQPPMVDNDENYRDFQDQGDQGDDELEEVLDDEVLSTTEEAHYLAVLYFLHLCLQGQKKIEVSKTVADIVNDLRGRSPSKSLLHDELVSLQVAFYLHSKKFNVDPIMVKNYFKQEILSLLNIESVQGISVRTRLDVIEYCQTFLLKVAQLERFMSKWVDPECKMRTFPDLHCDEKKHVWITHDETTFYVYDRLHSVWSPEGEQPLRKKGLGAAVHISDFLTETIGSLKDDQEEAHVMMVLGANYDGYWDSEKLLKQVKRVVNIFERTHLGYVDVLVASKMNLGLDGLAPKMCKTMWNGSRQSMPKGIQWVLNERGLWRDGMMLECISCKKKEADPNIIDCCVHRLMANQPDFLEQCGQIQQEIESRGHKVIFYPKFHPELNYIEMYWGMAKKYTRSNCEYSLPKTRESIIRAFDSISVEQIHSFTRLSYKWMDAY</sequence>
<accession>A0A9N9P894</accession>
<dbReference type="AlphaFoldDB" id="A0A9N9P894"/>
<dbReference type="PANTHER" id="PTHR35871">
    <property type="entry name" value="EXPRESSED PROTEIN"/>
    <property type="match status" value="1"/>
</dbReference>
<keyword evidence="3" id="KW-1185">Reference proteome</keyword>
<feature type="region of interest" description="Disordered" evidence="1">
    <location>
        <begin position="95"/>
        <end position="124"/>
    </location>
</feature>
<dbReference type="EMBL" id="CAJVQA010030581">
    <property type="protein sequence ID" value="CAG8799636.1"/>
    <property type="molecule type" value="Genomic_DNA"/>
</dbReference>
<evidence type="ECO:0000313" key="3">
    <source>
        <dbReference type="Proteomes" id="UP000789759"/>
    </source>
</evidence>
<dbReference type="GO" id="GO:0003676">
    <property type="term" value="F:nucleic acid binding"/>
    <property type="evidence" value="ECO:0007669"/>
    <property type="project" value="InterPro"/>
</dbReference>
<comment type="caution">
    <text evidence="2">The sequence shown here is derived from an EMBL/GenBank/DDBJ whole genome shotgun (WGS) entry which is preliminary data.</text>
</comment>
<reference evidence="2" key="1">
    <citation type="submission" date="2021-06" db="EMBL/GenBank/DDBJ databases">
        <authorList>
            <person name="Kallberg Y."/>
            <person name="Tangrot J."/>
            <person name="Rosling A."/>
        </authorList>
    </citation>
    <scope>NUCLEOTIDE SEQUENCE</scope>
    <source>
        <strain evidence="2">FL966</strain>
    </source>
</reference>
<evidence type="ECO:0000256" key="1">
    <source>
        <dbReference type="SAM" id="MobiDB-lite"/>
    </source>
</evidence>
<protein>
    <submittedName>
        <fullName evidence="2">19386_t:CDS:1</fullName>
    </submittedName>
</protein>
<gene>
    <name evidence="2" type="ORF">CPELLU_LOCUS17609</name>
</gene>
<dbReference type="Proteomes" id="UP000789759">
    <property type="component" value="Unassembled WGS sequence"/>
</dbReference>
<evidence type="ECO:0000313" key="2">
    <source>
        <dbReference type="EMBL" id="CAG8799636.1"/>
    </source>
</evidence>
<dbReference type="PANTHER" id="PTHR35871:SF1">
    <property type="entry name" value="CXC1-LIKE CYSTEINE CLUSTER ASSOCIATED WITH KDZ TRANSPOSASES DOMAIN-CONTAINING PROTEIN"/>
    <property type="match status" value="1"/>
</dbReference>